<reference evidence="11" key="1">
    <citation type="submission" date="2016-05" db="EMBL/GenBank/DDBJ databases">
        <title>Comparative genomics of biotechnologically important yeasts.</title>
        <authorList>
            <consortium name="DOE Joint Genome Institute"/>
            <person name="Riley R."/>
            <person name="Haridas S."/>
            <person name="Wolfe K.H."/>
            <person name="Lopes M.R."/>
            <person name="Hittinger C.T."/>
            <person name="Goker M."/>
            <person name="Salamov A."/>
            <person name="Wisecaver J."/>
            <person name="Long T.M."/>
            <person name="Aerts A.L."/>
            <person name="Barry K."/>
            <person name="Choi C."/>
            <person name="Clum A."/>
            <person name="Coughlan A.Y."/>
            <person name="Deshpande S."/>
            <person name="Douglass A.P."/>
            <person name="Hanson S.J."/>
            <person name="Klenk H.-P."/>
            <person name="Labutti K."/>
            <person name="Lapidus A."/>
            <person name="Lindquist E."/>
            <person name="Lipzen A."/>
            <person name="Meier-Kolthoff J.P."/>
            <person name="Ohm R.A."/>
            <person name="Otillar R.P."/>
            <person name="Pangilinan J."/>
            <person name="Peng Y."/>
            <person name="Rokas A."/>
            <person name="Rosa C.A."/>
            <person name="Scheuner C."/>
            <person name="Sibirny A.A."/>
            <person name="Slot J.C."/>
            <person name="Stielow J.B."/>
            <person name="Sun H."/>
            <person name="Kurtzman C.P."/>
            <person name="Blackwell M."/>
            <person name="Grigoriev I.V."/>
            <person name="Jeffries T.W."/>
        </authorList>
    </citation>
    <scope>NUCLEOTIDE SEQUENCE [LARGE SCALE GENOMIC DNA]</scope>
    <source>
        <strain evidence="11">NRRL Y-2460</strain>
    </source>
</reference>
<dbReference type="InterPro" id="IPR020472">
    <property type="entry name" value="WD40_PAC1"/>
</dbReference>
<accession>A0A1E4TZQ9</accession>
<dbReference type="InterPro" id="IPR036322">
    <property type="entry name" value="WD40_repeat_dom_sf"/>
</dbReference>
<dbReference type="EMBL" id="KV454012">
    <property type="protein sequence ID" value="ODV97242.1"/>
    <property type="molecule type" value="Genomic_DNA"/>
</dbReference>
<keyword evidence="3" id="KW-0677">Repeat</keyword>
<evidence type="ECO:0000313" key="10">
    <source>
        <dbReference type="EMBL" id="ODV97242.1"/>
    </source>
</evidence>
<feature type="repeat" description="WD" evidence="9">
    <location>
        <begin position="371"/>
        <end position="403"/>
    </location>
</feature>
<dbReference type="CDD" id="cd22881">
    <property type="entry name" value="Mdv1_N"/>
    <property type="match status" value="1"/>
</dbReference>
<dbReference type="PROSITE" id="PS00678">
    <property type="entry name" value="WD_REPEATS_1"/>
    <property type="match status" value="4"/>
</dbReference>
<gene>
    <name evidence="10" type="ORF">PACTADRAFT_39164</name>
</gene>
<dbReference type="SUPFAM" id="SSF50978">
    <property type="entry name" value="WD40 repeat-like"/>
    <property type="match status" value="1"/>
</dbReference>
<evidence type="ECO:0000256" key="6">
    <source>
        <dbReference type="ARBA" id="ARBA00023128"/>
    </source>
</evidence>
<dbReference type="PRINTS" id="PR00320">
    <property type="entry name" value="GPROTEINBRPT"/>
</dbReference>
<dbReference type="Pfam" id="PF00400">
    <property type="entry name" value="WD40"/>
    <property type="match status" value="4"/>
</dbReference>
<dbReference type="STRING" id="669874.A0A1E4TZQ9"/>
<dbReference type="PROSITE" id="PS50294">
    <property type="entry name" value="WD_REPEATS_REGION"/>
    <property type="match status" value="4"/>
</dbReference>
<feature type="repeat" description="WD" evidence="9">
    <location>
        <begin position="513"/>
        <end position="535"/>
    </location>
</feature>
<dbReference type="SMART" id="SM00320">
    <property type="entry name" value="WD40"/>
    <property type="match status" value="6"/>
</dbReference>
<dbReference type="InterPro" id="IPR015943">
    <property type="entry name" value="WD40/YVTN_repeat-like_dom_sf"/>
</dbReference>
<evidence type="ECO:0000256" key="9">
    <source>
        <dbReference type="PROSITE-ProRule" id="PRU00221"/>
    </source>
</evidence>
<sequence>MSYTNHSNNSNDLLNFSKAVATTASAIVSSPNGFGSSEILINNKNYKESLSNTLKNSNSHQLIYKHTDLGQDQQPGSLNYKKKKQKYFVKKRRSKSFDELSDEALMDIPSNSHSTTSNGTGDMFSLFQGFSATLPEINDRIERIREGKLIESNPDQIDESAILPRGITTHKIKISQNSRQLSQFKDSINYKLDLLEIRKGLAANEINEIDEKIRNLQLMRESIFEKVRKFEQDELFLENQLYEIDSRMVLIKDIDPGINFQLIDKDEQEQDELEKDESSNLMTKSVYGKLKSDPKLKNYRNVSASVPHNRKTKPMLQTYYEPGSEIRSFHAHDDVITSLDFDVPFGTMVTSSLDNTVKVWDLSRGKCSGLLEGHFAAVKCLQMEENLVVTGSLDATLKLWDLSKLNVLGGGNDEEEEEEEENLTLLHSFESHVEEVTALHFHKNNLVSGSSDRTIRQWDLNTGHCLQTIDVLWASTQSNITHSQFLDTGNNLSMFKTNNASFIGALQCYDAALATGTADGIVRLWDLRSGEVIRQLIGHTGPMTSLQFDDKQLITGSSDRSIRMWDLRTGGIIDAFAYDSPITSLQFDNRRIICTNQETTMKIYDRIDERHWECGAGKSRKDDTDYEASTINFARHKEGYAVEGRSNGMIGTWAV</sequence>
<keyword evidence="11" id="KW-1185">Reference proteome</keyword>
<evidence type="ECO:0000256" key="3">
    <source>
        <dbReference type="ARBA" id="ARBA00022737"/>
    </source>
</evidence>
<dbReference type="OrthoDB" id="496at2759"/>
<dbReference type="PANTHER" id="PTHR19855">
    <property type="entry name" value="WD40 REPEAT PROTEIN 12, 37"/>
    <property type="match status" value="1"/>
</dbReference>
<evidence type="ECO:0000256" key="2">
    <source>
        <dbReference type="ARBA" id="ARBA00022574"/>
    </source>
</evidence>
<evidence type="ECO:0000313" key="11">
    <source>
        <dbReference type="Proteomes" id="UP000094236"/>
    </source>
</evidence>
<feature type="repeat" description="WD" evidence="9">
    <location>
        <begin position="536"/>
        <end position="575"/>
    </location>
</feature>
<protein>
    <submittedName>
        <fullName evidence="10">Uncharacterized protein</fullName>
    </submittedName>
</protein>
<evidence type="ECO:0000256" key="7">
    <source>
        <dbReference type="ARBA" id="ARBA00023136"/>
    </source>
</evidence>
<organism evidence="10 11">
    <name type="scientific">Pachysolen tannophilus NRRL Y-2460</name>
    <dbReference type="NCBI Taxonomy" id="669874"/>
    <lineage>
        <taxon>Eukaryota</taxon>
        <taxon>Fungi</taxon>
        <taxon>Dikarya</taxon>
        <taxon>Ascomycota</taxon>
        <taxon>Saccharomycotina</taxon>
        <taxon>Pichiomycetes</taxon>
        <taxon>Pachysolenaceae</taxon>
        <taxon>Pachysolen</taxon>
    </lineage>
</organism>
<evidence type="ECO:0000256" key="5">
    <source>
        <dbReference type="ARBA" id="ARBA00023054"/>
    </source>
</evidence>
<keyword evidence="4" id="KW-1000">Mitochondrion outer membrane</keyword>
<dbReference type="GO" id="GO:0016559">
    <property type="term" value="P:peroxisome fission"/>
    <property type="evidence" value="ECO:0007669"/>
    <property type="project" value="TreeGrafter"/>
</dbReference>
<dbReference type="PANTHER" id="PTHR19855:SF28">
    <property type="entry name" value="CCR4-ASSOCIATED FACTOR 4"/>
    <property type="match status" value="1"/>
</dbReference>
<evidence type="ECO:0000256" key="8">
    <source>
        <dbReference type="ARBA" id="ARBA00038415"/>
    </source>
</evidence>
<dbReference type="InterPro" id="IPR019775">
    <property type="entry name" value="WD40_repeat_CS"/>
</dbReference>
<dbReference type="CDD" id="cd00200">
    <property type="entry name" value="WD40"/>
    <property type="match status" value="1"/>
</dbReference>
<keyword evidence="6" id="KW-0496">Mitochondrion</keyword>
<dbReference type="GO" id="GO:0000266">
    <property type="term" value="P:mitochondrial fission"/>
    <property type="evidence" value="ECO:0007669"/>
    <property type="project" value="TreeGrafter"/>
</dbReference>
<comment type="subcellular location">
    <subcellularLocation>
        <location evidence="1">Mitochondrion outer membrane</location>
        <topology evidence="1">Peripheral membrane protein</topology>
        <orientation evidence="1">Cytoplasmic side</orientation>
    </subcellularLocation>
</comment>
<feature type="repeat" description="WD" evidence="9">
    <location>
        <begin position="429"/>
        <end position="468"/>
    </location>
</feature>
<dbReference type="Gene3D" id="6.10.280.220">
    <property type="match status" value="1"/>
</dbReference>
<keyword evidence="5" id="KW-0175">Coiled coil</keyword>
<proteinExistence type="inferred from homology"/>
<comment type="similarity">
    <text evidence="8">Belongs to the WD repeat MDV1/CAF4 family.</text>
</comment>
<dbReference type="AlphaFoldDB" id="A0A1E4TZQ9"/>
<evidence type="ECO:0000256" key="1">
    <source>
        <dbReference type="ARBA" id="ARBA00004570"/>
    </source>
</evidence>
<dbReference type="InterPro" id="IPR001680">
    <property type="entry name" value="WD40_rpt"/>
</dbReference>
<feature type="repeat" description="WD" evidence="9">
    <location>
        <begin position="329"/>
        <end position="370"/>
    </location>
</feature>
<evidence type="ECO:0000256" key="4">
    <source>
        <dbReference type="ARBA" id="ARBA00022787"/>
    </source>
</evidence>
<keyword evidence="7" id="KW-0472">Membrane</keyword>
<dbReference type="Proteomes" id="UP000094236">
    <property type="component" value="Unassembled WGS sequence"/>
</dbReference>
<name>A0A1E4TZQ9_PACTA</name>
<dbReference type="Gene3D" id="2.130.10.10">
    <property type="entry name" value="YVTN repeat-like/Quinoprotein amine dehydrogenase"/>
    <property type="match status" value="1"/>
</dbReference>
<dbReference type="PROSITE" id="PS50082">
    <property type="entry name" value="WD_REPEATS_2"/>
    <property type="match status" value="5"/>
</dbReference>
<keyword evidence="2 9" id="KW-0853">WD repeat</keyword>
<dbReference type="GO" id="GO:0005741">
    <property type="term" value="C:mitochondrial outer membrane"/>
    <property type="evidence" value="ECO:0007669"/>
    <property type="project" value="UniProtKB-SubCell"/>
</dbReference>